<dbReference type="InterPro" id="IPR003754">
    <property type="entry name" value="4pyrrol_synth_uPrphyn_synth"/>
</dbReference>
<dbReference type="Pfam" id="PF02602">
    <property type="entry name" value="HEM4"/>
    <property type="match status" value="1"/>
</dbReference>
<dbReference type="GO" id="GO:0004852">
    <property type="term" value="F:uroporphyrinogen-III synthase activity"/>
    <property type="evidence" value="ECO:0007669"/>
    <property type="project" value="InterPro"/>
</dbReference>
<dbReference type="InterPro" id="IPR036108">
    <property type="entry name" value="4pyrrol_syn_uPrphyn_synt_sf"/>
</dbReference>
<evidence type="ECO:0000313" key="3">
    <source>
        <dbReference type="Proteomes" id="UP001218362"/>
    </source>
</evidence>
<protein>
    <submittedName>
        <fullName evidence="2">Uroporphyrinogen-III synthase</fullName>
    </submittedName>
</protein>
<gene>
    <name evidence="2" type="ORF">P0Y56_05380</name>
</gene>
<organism evidence="2 3">
    <name type="scientific">Candidatus Andeanibacterium colombiense</name>
    <dbReference type="NCBI Taxonomy" id="3121345"/>
    <lineage>
        <taxon>Bacteria</taxon>
        <taxon>Pseudomonadati</taxon>
        <taxon>Pseudomonadota</taxon>
        <taxon>Alphaproteobacteria</taxon>
        <taxon>Sphingomonadales</taxon>
        <taxon>Sphingomonadaceae</taxon>
        <taxon>Candidatus Andeanibacterium</taxon>
    </lineage>
</organism>
<dbReference type="CDD" id="cd06578">
    <property type="entry name" value="HemD"/>
    <property type="match status" value="1"/>
</dbReference>
<dbReference type="Gene3D" id="3.40.50.10090">
    <property type="match status" value="2"/>
</dbReference>
<dbReference type="AlphaFoldDB" id="A0AAJ6BQR4"/>
<dbReference type="SUPFAM" id="SSF69618">
    <property type="entry name" value="HemD-like"/>
    <property type="match status" value="1"/>
</dbReference>
<proteinExistence type="predicted"/>
<sequence length="224" mass="22963">MTRVVAIRPEPGLSATLAQGCEAGLDMAGWPLFEVRPCPWEPPAPATIDGVLLGSANAIRHAGATLAAFAGKPAYAVGASTAEAARRAGFTVAAEGQGGLQQVLATLNPPLRLLRLAGAKRVPLAPPPGIVLETRTVYESVPLPVPSELAEALRGDVLVLLHSGEAAAHLAGEVDRLGLDRGRISLAALGPRIAAAAGTGWREVRAAENPREAPLLALAGDMCH</sequence>
<name>A0AAJ6BQR4_9SPHN</name>
<dbReference type="PROSITE" id="PS51257">
    <property type="entry name" value="PROKAR_LIPOPROTEIN"/>
    <property type="match status" value="1"/>
</dbReference>
<dbReference type="Proteomes" id="UP001218362">
    <property type="component" value="Chromosome"/>
</dbReference>
<dbReference type="GO" id="GO:0033014">
    <property type="term" value="P:tetrapyrrole biosynthetic process"/>
    <property type="evidence" value="ECO:0007669"/>
    <property type="project" value="InterPro"/>
</dbReference>
<dbReference type="KEGG" id="acob:P0Y56_05380"/>
<reference evidence="2" key="1">
    <citation type="submission" date="2023-03" db="EMBL/GenBank/DDBJ databases">
        <title>Andean soil-derived lignocellulolytic bacterial consortium as a source of novel taxa and putative plastic-active enzymes.</title>
        <authorList>
            <person name="Diaz-Garcia L."/>
            <person name="Chuvochina M."/>
            <person name="Feuerriegel G."/>
            <person name="Bunk B."/>
            <person name="Sproer C."/>
            <person name="Streit W.R."/>
            <person name="Rodriguez L.M."/>
            <person name="Overmann J."/>
            <person name="Jimenez D.J."/>
        </authorList>
    </citation>
    <scope>NUCLEOTIDE SEQUENCE</scope>
    <source>
        <strain evidence="2">MAG 26</strain>
    </source>
</reference>
<accession>A0AAJ6BQR4</accession>
<feature type="domain" description="Tetrapyrrole biosynthesis uroporphyrinogen III synthase" evidence="1">
    <location>
        <begin position="46"/>
        <end position="216"/>
    </location>
</feature>
<dbReference type="EMBL" id="CP119316">
    <property type="protein sequence ID" value="WEK47725.1"/>
    <property type="molecule type" value="Genomic_DNA"/>
</dbReference>
<evidence type="ECO:0000259" key="1">
    <source>
        <dbReference type="Pfam" id="PF02602"/>
    </source>
</evidence>
<evidence type="ECO:0000313" key="2">
    <source>
        <dbReference type="EMBL" id="WEK47725.1"/>
    </source>
</evidence>